<dbReference type="RefSeq" id="WP_264499852.1">
    <property type="nucleotide sequence ID" value="NZ_JAPDDS010000002.1"/>
</dbReference>
<sequence>MKLITRLLAVSSPLLLLIGCAGRTEFTPEGGPVTVGMPAQLSERERTHVMELDNALRSEGYQPVRHGAGELKLDFRIAEGPINTDTTIRLSEGRTVLAEGYGRGSGMPMIGRDKIADRSFQKAFGDFHSALPGAAAARTHGTEIRGSGDEMEYVY</sequence>
<comment type="caution">
    <text evidence="2">The sequence shown here is derived from an EMBL/GenBank/DDBJ whole genome shotgun (WGS) entry which is preliminary data.</text>
</comment>
<dbReference type="Proteomes" id="UP001207930">
    <property type="component" value="Unassembled WGS sequence"/>
</dbReference>
<organism evidence="2 3">
    <name type="scientific">Luteolibacter flavescens</name>
    <dbReference type="NCBI Taxonomy" id="1859460"/>
    <lineage>
        <taxon>Bacteria</taxon>
        <taxon>Pseudomonadati</taxon>
        <taxon>Verrucomicrobiota</taxon>
        <taxon>Verrucomicrobiia</taxon>
        <taxon>Verrucomicrobiales</taxon>
        <taxon>Verrucomicrobiaceae</taxon>
        <taxon>Luteolibacter</taxon>
    </lineage>
</organism>
<name>A0ABT3FK20_9BACT</name>
<protein>
    <recommendedName>
        <fullName evidence="4">Lipoprotein</fullName>
    </recommendedName>
</protein>
<dbReference type="EMBL" id="JAPDDS010000002">
    <property type="protein sequence ID" value="MCW1883891.1"/>
    <property type="molecule type" value="Genomic_DNA"/>
</dbReference>
<proteinExistence type="predicted"/>
<evidence type="ECO:0000313" key="2">
    <source>
        <dbReference type="EMBL" id="MCW1883891.1"/>
    </source>
</evidence>
<keyword evidence="1" id="KW-0732">Signal</keyword>
<accession>A0ABT3FK20</accession>
<evidence type="ECO:0000256" key="1">
    <source>
        <dbReference type="SAM" id="SignalP"/>
    </source>
</evidence>
<evidence type="ECO:0008006" key="4">
    <source>
        <dbReference type="Google" id="ProtNLM"/>
    </source>
</evidence>
<reference evidence="2 3" key="1">
    <citation type="submission" date="2022-10" db="EMBL/GenBank/DDBJ databases">
        <title>Luteolibacter flavescens strain MCCC 1K03193, whole genome shotgun sequencing project.</title>
        <authorList>
            <person name="Zhao G."/>
            <person name="Shen L."/>
        </authorList>
    </citation>
    <scope>NUCLEOTIDE SEQUENCE [LARGE SCALE GENOMIC DNA]</scope>
    <source>
        <strain evidence="2 3">MCCC 1K03193</strain>
    </source>
</reference>
<gene>
    <name evidence="2" type="ORF">OKA04_04075</name>
</gene>
<evidence type="ECO:0000313" key="3">
    <source>
        <dbReference type="Proteomes" id="UP001207930"/>
    </source>
</evidence>
<dbReference type="PROSITE" id="PS51257">
    <property type="entry name" value="PROKAR_LIPOPROTEIN"/>
    <property type="match status" value="1"/>
</dbReference>
<feature type="chain" id="PRO_5046585803" description="Lipoprotein" evidence="1">
    <location>
        <begin position="24"/>
        <end position="155"/>
    </location>
</feature>
<keyword evidence="3" id="KW-1185">Reference proteome</keyword>
<feature type="signal peptide" evidence="1">
    <location>
        <begin position="1"/>
        <end position="23"/>
    </location>
</feature>